<feature type="transmembrane region" description="Helical" evidence="6">
    <location>
        <begin position="179"/>
        <end position="202"/>
    </location>
</feature>
<evidence type="ECO:0000256" key="2">
    <source>
        <dbReference type="ARBA" id="ARBA00022475"/>
    </source>
</evidence>
<dbReference type="InterPro" id="IPR002528">
    <property type="entry name" value="MATE_fam"/>
</dbReference>
<feature type="non-terminal residue" evidence="7">
    <location>
        <position position="1"/>
    </location>
</feature>
<dbReference type="AlphaFoldDB" id="X1NKB8"/>
<comment type="caution">
    <text evidence="7">The sequence shown here is derived from an EMBL/GenBank/DDBJ whole genome shotgun (WGS) entry which is preliminary data.</text>
</comment>
<evidence type="ECO:0000256" key="5">
    <source>
        <dbReference type="ARBA" id="ARBA00023136"/>
    </source>
</evidence>
<comment type="subcellular location">
    <subcellularLocation>
        <location evidence="1">Cell membrane</location>
        <topology evidence="1">Multi-pass membrane protein</topology>
    </subcellularLocation>
</comment>
<feature type="non-terminal residue" evidence="7">
    <location>
        <position position="267"/>
    </location>
</feature>
<keyword evidence="5 6" id="KW-0472">Membrane</keyword>
<feature type="transmembrane region" description="Helical" evidence="6">
    <location>
        <begin position="6"/>
        <end position="32"/>
    </location>
</feature>
<dbReference type="EMBL" id="BARV01024078">
    <property type="protein sequence ID" value="GAI44028.1"/>
    <property type="molecule type" value="Genomic_DNA"/>
</dbReference>
<dbReference type="InterPro" id="IPR051327">
    <property type="entry name" value="MATE_MepA_subfamily"/>
</dbReference>
<evidence type="ECO:0000256" key="4">
    <source>
        <dbReference type="ARBA" id="ARBA00022989"/>
    </source>
</evidence>
<keyword evidence="2" id="KW-1003">Cell membrane</keyword>
<name>X1NKB8_9ZZZZ</name>
<dbReference type="PANTHER" id="PTHR43823:SF3">
    <property type="entry name" value="MULTIDRUG EXPORT PROTEIN MEPA"/>
    <property type="match status" value="1"/>
</dbReference>
<dbReference type="GO" id="GO:0042910">
    <property type="term" value="F:xenobiotic transmembrane transporter activity"/>
    <property type="evidence" value="ECO:0007669"/>
    <property type="project" value="InterPro"/>
</dbReference>
<evidence type="ECO:0000256" key="6">
    <source>
        <dbReference type="SAM" id="Phobius"/>
    </source>
</evidence>
<organism evidence="7">
    <name type="scientific">marine sediment metagenome</name>
    <dbReference type="NCBI Taxonomy" id="412755"/>
    <lineage>
        <taxon>unclassified sequences</taxon>
        <taxon>metagenomes</taxon>
        <taxon>ecological metagenomes</taxon>
    </lineage>
</organism>
<evidence type="ECO:0000256" key="3">
    <source>
        <dbReference type="ARBA" id="ARBA00022692"/>
    </source>
</evidence>
<feature type="transmembrane region" description="Helical" evidence="6">
    <location>
        <begin position="137"/>
        <end position="159"/>
    </location>
</feature>
<keyword evidence="4 6" id="KW-1133">Transmembrane helix</keyword>
<dbReference type="GO" id="GO:0015297">
    <property type="term" value="F:antiporter activity"/>
    <property type="evidence" value="ECO:0007669"/>
    <property type="project" value="InterPro"/>
</dbReference>
<reference evidence="7" key="1">
    <citation type="journal article" date="2014" name="Front. Microbiol.">
        <title>High frequency of phylogenetically diverse reductive dehalogenase-homologous genes in deep subseafloor sedimentary metagenomes.</title>
        <authorList>
            <person name="Kawai M."/>
            <person name="Futagami T."/>
            <person name="Toyoda A."/>
            <person name="Takaki Y."/>
            <person name="Nishi S."/>
            <person name="Hori S."/>
            <person name="Arai W."/>
            <person name="Tsubouchi T."/>
            <person name="Morono Y."/>
            <person name="Uchiyama I."/>
            <person name="Ito T."/>
            <person name="Fujiyama A."/>
            <person name="Inagaki F."/>
            <person name="Takami H."/>
        </authorList>
    </citation>
    <scope>NUCLEOTIDE SEQUENCE</scope>
    <source>
        <strain evidence="7">Expedition CK06-06</strain>
    </source>
</reference>
<dbReference type="PANTHER" id="PTHR43823">
    <property type="entry name" value="SPORULATION PROTEIN YKVU"/>
    <property type="match status" value="1"/>
</dbReference>
<feature type="transmembrane region" description="Helical" evidence="6">
    <location>
        <begin position="214"/>
        <end position="233"/>
    </location>
</feature>
<evidence type="ECO:0000313" key="7">
    <source>
        <dbReference type="EMBL" id="GAI44028.1"/>
    </source>
</evidence>
<sequence length="267" mass="29505">ILDAIFIIPLGMGIQGAALATVIAQLISVFYFMRYYFSGKSFLKIYLRNMAIQWDLLKEILAIGVASFSRMVATSISAIFVNRMLVLYGGDMAISAFGIIHRLMMFAIMPGIVIGGGLQPILGFNYGAKRYDRAMRAIIIAMGAAFACGLVVFGIVYFAPEPFVRIFTNDAELIALSSYAAKRIFLALYMIGLMMVGSLVFQSIGKVVQSFITSIARPILFLIPLVFILPEFLGLDGVWLAFPISDGFTLLLTLLLLIPQIRELRRK</sequence>
<gene>
    <name evidence="7" type="ORF">S06H3_39370</name>
</gene>
<proteinExistence type="predicted"/>
<feature type="transmembrane region" description="Helical" evidence="6">
    <location>
        <begin position="239"/>
        <end position="258"/>
    </location>
</feature>
<evidence type="ECO:0000256" key="1">
    <source>
        <dbReference type="ARBA" id="ARBA00004651"/>
    </source>
</evidence>
<evidence type="ECO:0008006" key="8">
    <source>
        <dbReference type="Google" id="ProtNLM"/>
    </source>
</evidence>
<dbReference type="Pfam" id="PF01554">
    <property type="entry name" value="MatE"/>
    <property type="match status" value="1"/>
</dbReference>
<accession>X1NKB8</accession>
<protein>
    <recommendedName>
        <fullName evidence="8">Polysaccharide biosynthesis protein C-terminal domain-containing protein</fullName>
    </recommendedName>
</protein>
<keyword evidence="3 6" id="KW-0812">Transmembrane</keyword>
<dbReference type="GO" id="GO:0005886">
    <property type="term" value="C:plasma membrane"/>
    <property type="evidence" value="ECO:0007669"/>
    <property type="project" value="UniProtKB-SubCell"/>
</dbReference>